<dbReference type="Pfam" id="PF12480">
    <property type="entry name" value="GARIL_Rab2_bd"/>
    <property type="match status" value="1"/>
</dbReference>
<sequence length="626" mass="67232">MATNGESPLPCYAAKSGPAASIFGTSIGKLQRQLHEGEYYMFRSTPMFESDFVQITKSGEPIDVHNHRDLVTVAVACTSPILPIPIPIPSVMLLAREATSCEQCHSQAPKRKKCKAEEPLELTRLLPLKFVKISVHDLEKQQLRLKFATGCSFYLQLCRPLDACEDLFTYWESLIDLLQPPFESISGTYATPAEDILCLPALADADRASLASWYTYSRDSWDQVSIRSVHSDPELTGTTLDDQGRDSWDQVSIRSIHSDPKLTGTTLDNQGRDSWDHVSIPSIYEVPKVPGATSPAYASGEGDQPSSRTSTATPKVCTPETRSAGSAEASAPGTKREAAAAGVASGMPSVEAAQVNTALAEATFIGEGGSKSPVAGIGKTSPRSMSVALAGAGQFSEPVSSTASCFSPGDKASASSEGGEASPKEAGEAANAPAVGVRVREGPGGAEAGQQGSPRASRASRKEHRERREGRHKTERDKMAQKSSSRSLSGHRTHRVNKNEEGGHRRAKSSRDGHSPKGISHTRLEKKPRSSNKSRRNKSRRRSSSAESSESTPRRLSRFSSFLRKIRAKLGVKGVASLHGGDVDTVPRRVEETDLEAMVEMAECGQGVEVGSVTSEVMKTMTLRSP</sequence>
<evidence type="ECO:0000259" key="3">
    <source>
        <dbReference type="Pfam" id="PF12480"/>
    </source>
</evidence>
<gene>
    <name evidence="5" type="primary">LOC101704796</name>
</gene>
<feature type="compositionally biased region" description="Basic and acidic residues" evidence="2">
    <location>
        <begin position="497"/>
        <end position="515"/>
    </location>
</feature>
<dbReference type="GO" id="GO:0005634">
    <property type="term" value="C:nucleus"/>
    <property type="evidence" value="ECO:0007669"/>
    <property type="project" value="TreeGrafter"/>
</dbReference>
<feature type="compositionally biased region" description="Polar residues" evidence="2">
    <location>
        <begin position="304"/>
        <end position="313"/>
    </location>
</feature>
<feature type="domain" description="Golgi associated RAB2 interactor protein-like Rab2B-binding" evidence="3">
    <location>
        <begin position="120"/>
        <end position="185"/>
    </location>
</feature>
<accession>A0AAX6PAQ9</accession>
<evidence type="ECO:0000313" key="5">
    <source>
        <dbReference type="RefSeq" id="XP_004847686.1"/>
    </source>
</evidence>
<feature type="region of interest" description="Disordered" evidence="2">
    <location>
        <begin position="393"/>
        <end position="560"/>
    </location>
</feature>
<dbReference type="Proteomes" id="UP000694906">
    <property type="component" value="Unplaced"/>
</dbReference>
<reference evidence="5" key="1">
    <citation type="submission" date="2025-08" db="UniProtKB">
        <authorList>
            <consortium name="RefSeq"/>
        </authorList>
    </citation>
    <scope>IDENTIFICATION</scope>
</reference>
<keyword evidence="4" id="KW-1185">Reference proteome</keyword>
<feature type="compositionally biased region" description="Basic and acidic residues" evidence="2">
    <location>
        <begin position="466"/>
        <end position="480"/>
    </location>
</feature>
<dbReference type="InterPro" id="IPR022168">
    <property type="entry name" value="GARIL-like_Rab2B-bd"/>
</dbReference>
<dbReference type="PANTHER" id="PTHR22574:SF15">
    <property type="entry name" value="GOLGI-ASSOCIATED RAB2 INTERACTOR PROTEIN 4"/>
    <property type="match status" value="1"/>
</dbReference>
<dbReference type="KEGG" id="hgl:101704796"/>
<organism evidence="4 5">
    <name type="scientific">Heterocephalus glaber</name>
    <name type="common">Naked mole rat</name>
    <dbReference type="NCBI Taxonomy" id="10181"/>
    <lineage>
        <taxon>Eukaryota</taxon>
        <taxon>Metazoa</taxon>
        <taxon>Chordata</taxon>
        <taxon>Craniata</taxon>
        <taxon>Vertebrata</taxon>
        <taxon>Euteleostomi</taxon>
        <taxon>Mammalia</taxon>
        <taxon>Eutheria</taxon>
        <taxon>Euarchontoglires</taxon>
        <taxon>Glires</taxon>
        <taxon>Rodentia</taxon>
        <taxon>Hystricomorpha</taxon>
        <taxon>Bathyergidae</taxon>
        <taxon>Heterocephalus</taxon>
    </lineage>
</organism>
<name>A0AAX6PAQ9_HETGA</name>
<protein>
    <submittedName>
        <fullName evidence="5">Protein FAM71A</fullName>
    </submittedName>
</protein>
<feature type="compositionally biased region" description="Basic residues" evidence="2">
    <location>
        <begin position="529"/>
        <end position="543"/>
    </location>
</feature>
<evidence type="ECO:0000256" key="2">
    <source>
        <dbReference type="SAM" id="MobiDB-lite"/>
    </source>
</evidence>
<dbReference type="GO" id="GO:0007286">
    <property type="term" value="P:spermatid development"/>
    <property type="evidence" value="ECO:0007669"/>
    <property type="project" value="UniProtKB-ARBA"/>
</dbReference>
<dbReference type="AlphaFoldDB" id="A0AAX6PAQ9"/>
<proteinExistence type="inferred from homology"/>
<dbReference type="PANTHER" id="PTHR22574">
    <property type="match status" value="1"/>
</dbReference>
<comment type="similarity">
    <text evidence="1">Belongs to the GARIN family.</text>
</comment>
<feature type="compositionally biased region" description="Low complexity" evidence="2">
    <location>
        <begin position="409"/>
        <end position="421"/>
    </location>
</feature>
<dbReference type="GeneID" id="101704796"/>
<feature type="region of interest" description="Disordered" evidence="2">
    <location>
        <begin position="291"/>
        <end position="342"/>
    </location>
</feature>
<evidence type="ECO:0000256" key="1">
    <source>
        <dbReference type="ARBA" id="ARBA00038379"/>
    </source>
</evidence>
<dbReference type="RefSeq" id="XP_004847686.1">
    <property type="nucleotide sequence ID" value="XM_004847629.3"/>
</dbReference>
<evidence type="ECO:0000313" key="4">
    <source>
        <dbReference type="Proteomes" id="UP000694906"/>
    </source>
</evidence>